<feature type="chain" id="PRO_5032727932" description="SIMPL domain-containing protein" evidence="1">
    <location>
        <begin position="25"/>
        <end position="246"/>
    </location>
</feature>
<protein>
    <recommendedName>
        <fullName evidence="4">SIMPL domain-containing protein</fullName>
    </recommendedName>
</protein>
<dbReference type="InterPro" id="IPR007497">
    <property type="entry name" value="SIMPL/DUF541"/>
</dbReference>
<dbReference type="PANTHER" id="PTHR34387">
    <property type="entry name" value="SLR1258 PROTEIN"/>
    <property type="match status" value="1"/>
</dbReference>
<reference evidence="2 3" key="1">
    <citation type="submission" date="2020-08" db="EMBL/GenBank/DDBJ databases">
        <title>Genomic Encyclopedia of Type Strains, Phase IV (KMG-IV): sequencing the most valuable type-strain genomes for metagenomic binning, comparative biology and taxonomic classification.</title>
        <authorList>
            <person name="Goeker M."/>
        </authorList>
    </citation>
    <scope>NUCLEOTIDE SEQUENCE [LARGE SCALE GENOMIC DNA]</scope>
    <source>
        <strain evidence="2 3">DSM 21793</strain>
    </source>
</reference>
<comment type="caution">
    <text evidence="2">The sequence shown here is derived from an EMBL/GenBank/DDBJ whole genome shotgun (WGS) entry which is preliminary data.</text>
</comment>
<keyword evidence="3" id="KW-1185">Reference proteome</keyword>
<dbReference type="AlphaFoldDB" id="A0A840A3F2"/>
<accession>A0A840A3F2</accession>
<dbReference type="InterPro" id="IPR052022">
    <property type="entry name" value="26kDa_periplasmic_antigen"/>
</dbReference>
<dbReference type="PANTHER" id="PTHR34387:SF1">
    <property type="entry name" value="PERIPLASMIC IMMUNOGENIC PROTEIN"/>
    <property type="match status" value="1"/>
</dbReference>
<evidence type="ECO:0000313" key="2">
    <source>
        <dbReference type="EMBL" id="MBB3892203.1"/>
    </source>
</evidence>
<dbReference type="GO" id="GO:0006974">
    <property type="term" value="P:DNA damage response"/>
    <property type="evidence" value="ECO:0007669"/>
    <property type="project" value="TreeGrafter"/>
</dbReference>
<dbReference type="Proteomes" id="UP000530564">
    <property type="component" value="Unassembled WGS sequence"/>
</dbReference>
<evidence type="ECO:0008006" key="4">
    <source>
        <dbReference type="Google" id="ProtNLM"/>
    </source>
</evidence>
<proteinExistence type="predicted"/>
<organism evidence="2 3">
    <name type="scientific">Phenylobacterium haematophilum</name>
    <dbReference type="NCBI Taxonomy" id="98513"/>
    <lineage>
        <taxon>Bacteria</taxon>
        <taxon>Pseudomonadati</taxon>
        <taxon>Pseudomonadota</taxon>
        <taxon>Alphaproteobacteria</taxon>
        <taxon>Caulobacterales</taxon>
        <taxon>Caulobacteraceae</taxon>
        <taxon>Phenylobacterium</taxon>
    </lineage>
</organism>
<feature type="signal peptide" evidence="1">
    <location>
        <begin position="1"/>
        <end position="24"/>
    </location>
</feature>
<name>A0A840A3F2_9CAUL</name>
<gene>
    <name evidence="2" type="ORF">GGQ61_002936</name>
</gene>
<sequence>MKTFVRAGAMALLLAAAAAPAAFAQTAQPSAGSMFQTTTLNLSAYGETRVAPDKATINLGVVTEAPTAAGALAANNEKMNSVIAALHKAGIAEKDIQTSGLNLNAQYDYVQNEPPKLRGYQASNQVTITVNDLAKLGAAVDATVKAGANQVNGISFGLKDPSAAENAARQEAVKALAAKADLYARATGHRVNRLVNLSEGGSYMPSPPPAPMMAYARKEMADGGAPISAGELNVRVDITGLYELSR</sequence>
<dbReference type="Gene3D" id="3.30.70.2970">
    <property type="entry name" value="Protein of unknown function (DUF541), domain 2"/>
    <property type="match status" value="1"/>
</dbReference>
<dbReference type="Gene3D" id="3.30.110.170">
    <property type="entry name" value="Protein of unknown function (DUF541), domain 1"/>
    <property type="match status" value="1"/>
</dbReference>
<keyword evidence="1" id="KW-0732">Signal</keyword>
<evidence type="ECO:0000313" key="3">
    <source>
        <dbReference type="Proteomes" id="UP000530564"/>
    </source>
</evidence>
<dbReference type="EMBL" id="JACIDK010000004">
    <property type="protein sequence ID" value="MBB3892203.1"/>
    <property type="molecule type" value="Genomic_DNA"/>
</dbReference>
<dbReference type="Pfam" id="PF04402">
    <property type="entry name" value="SIMPL"/>
    <property type="match status" value="1"/>
</dbReference>
<evidence type="ECO:0000256" key="1">
    <source>
        <dbReference type="SAM" id="SignalP"/>
    </source>
</evidence>
<dbReference type="RefSeq" id="WP_183774047.1">
    <property type="nucleotide sequence ID" value="NZ_JACIDK010000004.1"/>
</dbReference>